<reference evidence="1 2" key="1">
    <citation type="journal article" date="2021" name="Elife">
        <title>Chloroplast acquisition without the gene transfer in kleptoplastic sea slugs, Plakobranchus ocellatus.</title>
        <authorList>
            <person name="Maeda T."/>
            <person name="Takahashi S."/>
            <person name="Yoshida T."/>
            <person name="Shimamura S."/>
            <person name="Takaki Y."/>
            <person name="Nagai Y."/>
            <person name="Toyoda A."/>
            <person name="Suzuki Y."/>
            <person name="Arimoto A."/>
            <person name="Ishii H."/>
            <person name="Satoh N."/>
            <person name="Nishiyama T."/>
            <person name="Hasebe M."/>
            <person name="Maruyama T."/>
            <person name="Minagawa J."/>
            <person name="Obokata J."/>
            <person name="Shigenobu S."/>
        </authorList>
    </citation>
    <scope>NUCLEOTIDE SEQUENCE [LARGE SCALE GENOMIC DNA]</scope>
</reference>
<organism evidence="1 2">
    <name type="scientific">Plakobranchus ocellatus</name>
    <dbReference type="NCBI Taxonomy" id="259542"/>
    <lineage>
        <taxon>Eukaryota</taxon>
        <taxon>Metazoa</taxon>
        <taxon>Spiralia</taxon>
        <taxon>Lophotrochozoa</taxon>
        <taxon>Mollusca</taxon>
        <taxon>Gastropoda</taxon>
        <taxon>Heterobranchia</taxon>
        <taxon>Euthyneura</taxon>
        <taxon>Panpulmonata</taxon>
        <taxon>Sacoglossa</taxon>
        <taxon>Placobranchoidea</taxon>
        <taxon>Plakobranchidae</taxon>
        <taxon>Plakobranchus</taxon>
    </lineage>
</organism>
<keyword evidence="2" id="KW-1185">Reference proteome</keyword>
<comment type="caution">
    <text evidence="1">The sequence shown here is derived from an EMBL/GenBank/DDBJ whole genome shotgun (WGS) entry which is preliminary data.</text>
</comment>
<protein>
    <submittedName>
        <fullName evidence="1">Uncharacterized protein</fullName>
    </submittedName>
</protein>
<dbReference type="AlphaFoldDB" id="A0AAV4DYF5"/>
<accession>A0AAV4DYF5</accession>
<evidence type="ECO:0000313" key="1">
    <source>
        <dbReference type="EMBL" id="GFO48871.1"/>
    </source>
</evidence>
<gene>
    <name evidence="1" type="ORF">PoB_007537600</name>
</gene>
<dbReference type="EMBL" id="BLXT01008455">
    <property type="protein sequence ID" value="GFO48871.1"/>
    <property type="molecule type" value="Genomic_DNA"/>
</dbReference>
<name>A0AAV4DYF5_9GAST</name>
<sequence length="233" mass="26339">MKTGKPCLGLVSGSLCPCDGQKEVAVVNSRRAGSGREAAHLGEIKVSLLFCKETEAKTKRRRTEEVCFVLLKTHDSLEIWTDSGFEYVLLKTHDSLEILADSGFEYVLLKTHDSLKILADSGFEYVLLKTHDSLEILADSGFEYVLLKTHDSLEIWTDSGFEYVLLKTHDSPGILSDSRFDYVLLHIHNFPEILAENKGRKILNRTTAIHRSPLPCRFVARRRLAESPYTNQQ</sequence>
<dbReference type="Proteomes" id="UP000735302">
    <property type="component" value="Unassembled WGS sequence"/>
</dbReference>
<evidence type="ECO:0000313" key="2">
    <source>
        <dbReference type="Proteomes" id="UP000735302"/>
    </source>
</evidence>
<proteinExistence type="predicted"/>